<reference evidence="1 2" key="1">
    <citation type="submission" date="2018-08" db="EMBL/GenBank/DDBJ databases">
        <title>A genome reference for cultivated species of the human gut microbiota.</title>
        <authorList>
            <person name="Zou Y."/>
            <person name="Xue W."/>
            <person name="Luo G."/>
        </authorList>
    </citation>
    <scope>NUCLEOTIDE SEQUENCE [LARGE SCALE GENOMIC DNA]</scope>
    <source>
        <strain evidence="1 2">AF21-24</strain>
    </source>
</reference>
<name>A0A412KHM7_9FIRM</name>
<organism evidence="1 2">
    <name type="scientific">Blautia obeum</name>
    <dbReference type="NCBI Taxonomy" id="40520"/>
    <lineage>
        <taxon>Bacteria</taxon>
        <taxon>Bacillati</taxon>
        <taxon>Bacillota</taxon>
        <taxon>Clostridia</taxon>
        <taxon>Lachnospirales</taxon>
        <taxon>Lachnospiraceae</taxon>
        <taxon>Blautia</taxon>
    </lineage>
</organism>
<evidence type="ECO:0000313" key="2">
    <source>
        <dbReference type="Proteomes" id="UP000284242"/>
    </source>
</evidence>
<dbReference type="InterPro" id="IPR025591">
    <property type="entry name" value="RloB"/>
</dbReference>
<comment type="caution">
    <text evidence="1">The sequence shown here is derived from an EMBL/GenBank/DDBJ whole genome shotgun (WGS) entry which is preliminary data.</text>
</comment>
<accession>A0A412KHM7</accession>
<gene>
    <name evidence="1" type="ORF">DWX77_16250</name>
</gene>
<protein>
    <submittedName>
        <fullName evidence="1">RloB domain-containing protein</fullName>
    </submittedName>
</protein>
<dbReference type="AlphaFoldDB" id="A0A412KHM7"/>
<dbReference type="EMBL" id="QRVV01000115">
    <property type="protein sequence ID" value="RGS68168.1"/>
    <property type="molecule type" value="Genomic_DNA"/>
</dbReference>
<dbReference type="Proteomes" id="UP000284242">
    <property type="component" value="Unassembled WGS sequence"/>
</dbReference>
<evidence type="ECO:0000313" key="1">
    <source>
        <dbReference type="EMBL" id="RGS68168.1"/>
    </source>
</evidence>
<proteinExistence type="predicted"/>
<sequence length="240" mass="28195">MAPVRSYTNWNSRTTDEEEQIEPYRKYFFICEGANTETWYFKKLIDIRKELNIHPLIDIRLLEKTEGDRDISFPRRLIEFAENQKENPEIAFDKERDKMIVVFDGDIFEEKVLDYDELVAEGEKKNILAVSNPAFELFLLLHYENSYEDDIEPNAEQIIQNEKDGHQTFIYKLLLARTGINPKKNSAIGELAKNIEIAIEQEKKINEDIHQCKGQITCNIGRIIDEIRKDDGTNKDSYRV</sequence>
<dbReference type="Pfam" id="PF13707">
    <property type="entry name" value="RloB"/>
    <property type="match status" value="1"/>
</dbReference>